<dbReference type="STRING" id="1640674.SAMN05216323_10959"/>
<evidence type="ECO:0000313" key="2">
    <source>
        <dbReference type="EMBL" id="SDD16884.1"/>
    </source>
</evidence>
<dbReference type="Proteomes" id="UP000199452">
    <property type="component" value="Unassembled WGS sequence"/>
</dbReference>
<dbReference type="InterPro" id="IPR007788">
    <property type="entry name" value="QCT"/>
</dbReference>
<dbReference type="InterPro" id="IPR015943">
    <property type="entry name" value="WD40/YVTN_repeat-like_dom_sf"/>
</dbReference>
<keyword evidence="3" id="KW-1185">Reference proteome</keyword>
<dbReference type="SUPFAM" id="SSF50969">
    <property type="entry name" value="YVTN repeat-like/Quinoprotein amine dehydrogenase"/>
    <property type="match status" value="1"/>
</dbReference>
<dbReference type="PROSITE" id="PS51257">
    <property type="entry name" value="PROKAR_LIPOPROTEIN"/>
    <property type="match status" value="1"/>
</dbReference>
<keyword evidence="1" id="KW-0732">Signal</keyword>
<dbReference type="PANTHER" id="PTHR31270:SF1">
    <property type="entry name" value="GLUTAMINYL-PEPTIDE CYCLOTRANSFERASE"/>
    <property type="match status" value="1"/>
</dbReference>
<dbReference type="OrthoDB" id="9783700at2"/>
<dbReference type="EMBL" id="FMYP01000095">
    <property type="protein sequence ID" value="SDD16884.1"/>
    <property type="molecule type" value="Genomic_DNA"/>
</dbReference>
<dbReference type="AlphaFoldDB" id="A0A1G6SJN2"/>
<evidence type="ECO:0000313" key="3">
    <source>
        <dbReference type="Proteomes" id="UP000199452"/>
    </source>
</evidence>
<proteinExistence type="predicted"/>
<protein>
    <submittedName>
        <fullName evidence="2">Glutamine cyclotransferase</fullName>
    </submittedName>
</protein>
<dbReference type="GO" id="GO:0016603">
    <property type="term" value="F:glutaminyl-peptide cyclotransferase activity"/>
    <property type="evidence" value="ECO:0007669"/>
    <property type="project" value="InterPro"/>
</dbReference>
<accession>A0A1G6SJN2</accession>
<dbReference type="Gene3D" id="2.130.10.10">
    <property type="entry name" value="YVTN repeat-like/Quinoprotein amine dehydrogenase"/>
    <property type="match status" value="1"/>
</dbReference>
<dbReference type="Pfam" id="PF05096">
    <property type="entry name" value="Glu_cyclase_2"/>
    <property type="match status" value="1"/>
</dbReference>
<name>A0A1G6SJN2_9BACT</name>
<feature type="signal peptide" evidence="1">
    <location>
        <begin position="1"/>
        <end position="21"/>
    </location>
</feature>
<evidence type="ECO:0000256" key="1">
    <source>
        <dbReference type="SAM" id="SignalP"/>
    </source>
</evidence>
<sequence length="360" mass="39798">MKVRFLQFVTVAFVASIISCAHNGEATKSTGNTATDTTPEEILFSLKNAPTGVVRSGDQVAFEMVPASAANSIDSAVLLLDGQRVAAFIGNSLTWNSLGCKMGTRSLRVVAYSGKKTSSETATVKVLPKDAPKQMTCKVTKVYPHDIGAYTQGLVFHEGGFLEGTGQMGESNLRRVELNTGKVLQQYNIPSDIFGEGITVLGDKIFQITWRSNVCFVYDTKTFSLLTKFSYPTEGWGITTVDKQLVMSDGSNLLYYMDPEYFTEKSRLEVFDNEGPVHYLNELEYIDGFIWANVYMTDRIVKIDPKTGAVVADVMCRNLLKSSDKKGNTDVLNGIAYDAKTGRIFITGKYWPKLFEVEMK</sequence>
<keyword evidence="2" id="KW-0808">Transferase</keyword>
<gene>
    <name evidence="2" type="ORF">SAMN05216323_10959</name>
</gene>
<organism evidence="2 3">
    <name type="scientific">Williamwhitmania taraxaci</name>
    <dbReference type="NCBI Taxonomy" id="1640674"/>
    <lineage>
        <taxon>Bacteria</taxon>
        <taxon>Pseudomonadati</taxon>
        <taxon>Bacteroidota</taxon>
        <taxon>Bacteroidia</taxon>
        <taxon>Bacteroidales</taxon>
        <taxon>Williamwhitmaniaceae</taxon>
        <taxon>Williamwhitmania</taxon>
    </lineage>
</organism>
<feature type="chain" id="PRO_5011614495" evidence="1">
    <location>
        <begin position="22"/>
        <end position="360"/>
    </location>
</feature>
<dbReference type="PANTHER" id="PTHR31270">
    <property type="entry name" value="GLUTAMINYL-PEPTIDE CYCLOTRANSFERASE"/>
    <property type="match status" value="1"/>
</dbReference>
<dbReference type="InterPro" id="IPR011044">
    <property type="entry name" value="Quino_amine_DH_bsu"/>
</dbReference>
<dbReference type="RefSeq" id="WP_092440863.1">
    <property type="nucleotide sequence ID" value="NZ_FMYP01000095.1"/>
</dbReference>
<reference evidence="2 3" key="1">
    <citation type="submission" date="2016-09" db="EMBL/GenBank/DDBJ databases">
        <authorList>
            <person name="Capua I."/>
            <person name="De Benedictis P."/>
            <person name="Joannis T."/>
            <person name="Lombin L.H."/>
            <person name="Cattoli G."/>
        </authorList>
    </citation>
    <scope>NUCLEOTIDE SEQUENCE [LARGE SCALE GENOMIC DNA]</scope>
    <source>
        <strain evidence="2 3">A7P-90m</strain>
    </source>
</reference>